<gene>
    <name evidence="1" type="ORF">TRFO_31775</name>
</gene>
<evidence type="ECO:0008006" key="3">
    <source>
        <dbReference type="Google" id="ProtNLM"/>
    </source>
</evidence>
<evidence type="ECO:0000313" key="2">
    <source>
        <dbReference type="Proteomes" id="UP000179807"/>
    </source>
</evidence>
<accession>A0A1J4JVX9</accession>
<sequence>MVGYDMRLSLSKFSKRCHNKFFSSMNMDFMAMNKDKKNNLIAEIKKIVTFNDLTKIGSLIEEGQSLDVKTATDLFNIKQMKDLPIPSMIALILIAPLKTVPGLIFQYIENVYFQNLPTFVELHNDYKTGIVMRYVRAAVLCSKGVETFKNGFLHQLQKENPGLYSAPLLYLAAQIDNPMTLNIRLTKNPRIDTLTTYYLGVNYIMLKNWDEAEKLLIKALALSKYCKDIRPSIIHKMSLASFLNKTPKSVFTNRIAPKNLLPGQSSKIWGLDGNYDSDRVDFFYRAFAHEIRQEHIRRVIIDFAETTTRVLLTDLTTACGFGNTIKPNQIEEHVKALIKAGEIQASISKDFVEFESVSLQAHVETEMNNVCTILGNIKA</sequence>
<dbReference type="OrthoDB" id="10646342at2759"/>
<dbReference type="VEuPathDB" id="TrichDB:TRFO_31775"/>
<evidence type="ECO:0000313" key="1">
    <source>
        <dbReference type="EMBL" id="OHT01445.1"/>
    </source>
</evidence>
<keyword evidence="2" id="KW-1185">Reference proteome</keyword>
<proteinExistence type="predicted"/>
<name>A0A1J4JVX9_9EUKA</name>
<protein>
    <recommendedName>
        <fullName evidence="3">COP9 signalosome complex subunit 3</fullName>
    </recommendedName>
</protein>
<dbReference type="EMBL" id="MLAK01000912">
    <property type="protein sequence ID" value="OHT01445.1"/>
    <property type="molecule type" value="Genomic_DNA"/>
</dbReference>
<reference evidence="1" key="1">
    <citation type="submission" date="2016-10" db="EMBL/GenBank/DDBJ databases">
        <authorList>
            <person name="Benchimol M."/>
            <person name="Almeida L.G."/>
            <person name="Vasconcelos A.T."/>
            <person name="Perreira-Neves A."/>
            <person name="Rosa I.A."/>
            <person name="Tasca T."/>
            <person name="Bogo M.R."/>
            <person name="de Souza W."/>
        </authorList>
    </citation>
    <scope>NUCLEOTIDE SEQUENCE [LARGE SCALE GENOMIC DNA]</scope>
    <source>
        <strain evidence="1">K</strain>
    </source>
</reference>
<comment type="caution">
    <text evidence="1">The sequence shown here is derived from an EMBL/GenBank/DDBJ whole genome shotgun (WGS) entry which is preliminary data.</text>
</comment>
<dbReference type="RefSeq" id="XP_068354581.1">
    <property type="nucleotide sequence ID" value="XM_068508127.1"/>
</dbReference>
<dbReference type="AlphaFoldDB" id="A0A1J4JVX9"/>
<dbReference type="Proteomes" id="UP000179807">
    <property type="component" value="Unassembled WGS sequence"/>
</dbReference>
<dbReference type="GeneID" id="94842831"/>
<organism evidence="1 2">
    <name type="scientific">Tritrichomonas foetus</name>
    <dbReference type="NCBI Taxonomy" id="1144522"/>
    <lineage>
        <taxon>Eukaryota</taxon>
        <taxon>Metamonada</taxon>
        <taxon>Parabasalia</taxon>
        <taxon>Tritrichomonadida</taxon>
        <taxon>Tritrichomonadidae</taxon>
        <taxon>Tritrichomonas</taxon>
    </lineage>
</organism>